<reference evidence="2" key="1">
    <citation type="journal article" date="2023" name="G3 (Bethesda)">
        <title>Whole genome assemblies of Zophobas morio and Tenebrio molitor.</title>
        <authorList>
            <person name="Kaur S."/>
            <person name="Stinson S.A."/>
            <person name="diCenzo G.C."/>
        </authorList>
    </citation>
    <scope>NUCLEOTIDE SEQUENCE</scope>
    <source>
        <strain evidence="2">QUZm001</strain>
    </source>
</reference>
<dbReference type="Proteomes" id="UP001168821">
    <property type="component" value="Unassembled WGS sequence"/>
</dbReference>
<feature type="region of interest" description="Disordered" evidence="1">
    <location>
        <begin position="56"/>
        <end position="90"/>
    </location>
</feature>
<sequence>MSHNGSTRNSLSESSSSSPNQALMMRDSNDFTDLTLFGSAAPVFSRTGTVRRASKKIEKEVSVNGDDSELQQTKSPRTSPELHPAPERYRKSLDSTYRLSLESISEYKTKSSFSAASLYPSRECSSMESSSSDCTDYAVRSTTDTKDEKTLMSPGSSYLSWIESVNSEYFGSATSTAEVTDVDNKVGEWNNFWLNYNSARSRYLSSPYLSTSNEDRTGDELSDAKSTCSTQREFTEKTANEQVMLSVDEVNEIIKCSQRITEILQNGLKRAEEYDDSKNDSYYSQPYSLQNSMKRITQFFQNSKEEIIIPRERSYSYAMDPTEIQKQKQQLLKPTPQSSSSSCINALLNTGVADILKRVITKRRDAFNQDDPPPPAPRQSFSDWSSSK</sequence>
<keyword evidence="3" id="KW-1185">Reference proteome</keyword>
<organism evidence="2 3">
    <name type="scientific">Zophobas morio</name>
    <dbReference type="NCBI Taxonomy" id="2755281"/>
    <lineage>
        <taxon>Eukaryota</taxon>
        <taxon>Metazoa</taxon>
        <taxon>Ecdysozoa</taxon>
        <taxon>Arthropoda</taxon>
        <taxon>Hexapoda</taxon>
        <taxon>Insecta</taxon>
        <taxon>Pterygota</taxon>
        <taxon>Neoptera</taxon>
        <taxon>Endopterygota</taxon>
        <taxon>Coleoptera</taxon>
        <taxon>Polyphaga</taxon>
        <taxon>Cucujiformia</taxon>
        <taxon>Tenebrionidae</taxon>
        <taxon>Zophobas</taxon>
    </lineage>
</organism>
<comment type="caution">
    <text evidence="2">The sequence shown here is derived from an EMBL/GenBank/DDBJ whole genome shotgun (WGS) entry which is preliminary data.</text>
</comment>
<protein>
    <submittedName>
        <fullName evidence="2">Uncharacterized protein</fullName>
    </submittedName>
</protein>
<proteinExistence type="predicted"/>
<feature type="compositionally biased region" description="Polar residues" evidence="1">
    <location>
        <begin position="379"/>
        <end position="388"/>
    </location>
</feature>
<evidence type="ECO:0000256" key="1">
    <source>
        <dbReference type="SAM" id="MobiDB-lite"/>
    </source>
</evidence>
<feature type="region of interest" description="Disordered" evidence="1">
    <location>
        <begin position="1"/>
        <end position="26"/>
    </location>
</feature>
<evidence type="ECO:0000313" key="2">
    <source>
        <dbReference type="EMBL" id="KAJ3661086.1"/>
    </source>
</evidence>
<dbReference type="EMBL" id="JALNTZ010000002">
    <property type="protein sequence ID" value="KAJ3661086.1"/>
    <property type="molecule type" value="Genomic_DNA"/>
</dbReference>
<accession>A0AA38MLS9</accession>
<gene>
    <name evidence="2" type="ORF">Zmor_005505</name>
</gene>
<feature type="region of interest" description="Disordered" evidence="1">
    <location>
        <begin position="364"/>
        <end position="388"/>
    </location>
</feature>
<evidence type="ECO:0000313" key="3">
    <source>
        <dbReference type="Proteomes" id="UP001168821"/>
    </source>
</evidence>
<feature type="compositionally biased region" description="Low complexity" evidence="1">
    <location>
        <begin position="1"/>
        <end position="18"/>
    </location>
</feature>
<name>A0AA38MLS9_9CUCU</name>
<dbReference type="AlphaFoldDB" id="A0AA38MLS9"/>